<sequence length="236" mass="25729">MQFTVASLIFIGAAGVAASPVTGPADSGRFLRQRELFGYTEDGKADLKLDNRALFAYAQDDEVGHAIHQRNIAADGNDDDDDADDGIVLLRREERGNGTGIEYFGVDPAAAVLPTPTRTVERRGHDCVAKPEASCDTKKNQAQNLLCQSLISDLNAQWRTPVDKNWRRICYKGENQSCCTAWSNEISNMVQGDLTVEAEKIIENCSNDGISGKVYGTRIRNICTNQCVNAGHKCSG</sequence>
<dbReference type="Pfam" id="PF20493">
    <property type="entry name" value="WD-like_fungi"/>
    <property type="match status" value="1"/>
</dbReference>
<keyword evidence="1" id="KW-0732">Signal</keyword>
<organism evidence="3 4">
    <name type="scientific">Apiospora rasikravindrae</name>
    <dbReference type="NCBI Taxonomy" id="990691"/>
    <lineage>
        <taxon>Eukaryota</taxon>
        <taxon>Fungi</taxon>
        <taxon>Dikarya</taxon>
        <taxon>Ascomycota</taxon>
        <taxon>Pezizomycotina</taxon>
        <taxon>Sordariomycetes</taxon>
        <taxon>Xylariomycetidae</taxon>
        <taxon>Amphisphaeriales</taxon>
        <taxon>Apiosporaceae</taxon>
        <taxon>Apiospora</taxon>
    </lineage>
</organism>
<accession>A0ABR1U0X5</accession>
<evidence type="ECO:0000313" key="4">
    <source>
        <dbReference type="Proteomes" id="UP001444661"/>
    </source>
</evidence>
<comment type="caution">
    <text evidence="3">The sequence shown here is derived from an EMBL/GenBank/DDBJ whole genome shotgun (WGS) entry which is preliminary data.</text>
</comment>
<proteinExistence type="predicted"/>
<dbReference type="InterPro" id="IPR046925">
    <property type="entry name" value="WD-like_fungi"/>
</dbReference>
<evidence type="ECO:0000313" key="3">
    <source>
        <dbReference type="EMBL" id="KAK8052543.1"/>
    </source>
</evidence>
<keyword evidence="4" id="KW-1185">Reference proteome</keyword>
<feature type="signal peptide" evidence="1">
    <location>
        <begin position="1"/>
        <end position="18"/>
    </location>
</feature>
<reference evidence="3 4" key="1">
    <citation type="submission" date="2023-01" db="EMBL/GenBank/DDBJ databases">
        <title>Analysis of 21 Apiospora genomes using comparative genomics revels a genus with tremendous synthesis potential of carbohydrate active enzymes and secondary metabolites.</title>
        <authorList>
            <person name="Sorensen T."/>
        </authorList>
    </citation>
    <scope>NUCLEOTIDE SEQUENCE [LARGE SCALE GENOMIC DNA]</scope>
    <source>
        <strain evidence="3 4">CBS 33761</strain>
    </source>
</reference>
<feature type="domain" description="WD-like" evidence="2">
    <location>
        <begin position="132"/>
        <end position="229"/>
    </location>
</feature>
<dbReference type="EMBL" id="JAQQWK010000002">
    <property type="protein sequence ID" value="KAK8052543.1"/>
    <property type="molecule type" value="Genomic_DNA"/>
</dbReference>
<name>A0ABR1U0X5_9PEZI</name>
<gene>
    <name evidence="3" type="ORF">PG993_003928</name>
</gene>
<evidence type="ECO:0000259" key="2">
    <source>
        <dbReference type="Pfam" id="PF20493"/>
    </source>
</evidence>
<evidence type="ECO:0000256" key="1">
    <source>
        <dbReference type="SAM" id="SignalP"/>
    </source>
</evidence>
<feature type="chain" id="PRO_5045397956" description="WD-like domain-containing protein" evidence="1">
    <location>
        <begin position="19"/>
        <end position="236"/>
    </location>
</feature>
<dbReference type="Proteomes" id="UP001444661">
    <property type="component" value="Unassembled WGS sequence"/>
</dbReference>
<protein>
    <recommendedName>
        <fullName evidence="2">WD-like domain-containing protein</fullName>
    </recommendedName>
</protein>